<dbReference type="GO" id="GO:0016020">
    <property type="term" value="C:membrane"/>
    <property type="evidence" value="ECO:0007669"/>
    <property type="project" value="UniProtKB-SubCell"/>
</dbReference>
<keyword evidence="3" id="KW-0813">Transport</keyword>
<comment type="subcellular location">
    <subcellularLocation>
        <location evidence="1">Membrane</location>
        <topology evidence="1">Multi-pass membrane protein</topology>
    </subcellularLocation>
</comment>
<dbReference type="InterPro" id="IPR013057">
    <property type="entry name" value="AA_transpt_TM"/>
</dbReference>
<gene>
    <name evidence="8" type="ORF">HaLaN_16413</name>
</gene>
<evidence type="ECO:0000256" key="4">
    <source>
        <dbReference type="ARBA" id="ARBA00022989"/>
    </source>
</evidence>
<evidence type="ECO:0000313" key="8">
    <source>
        <dbReference type="EMBL" id="GFH19466.1"/>
    </source>
</evidence>
<evidence type="ECO:0000256" key="1">
    <source>
        <dbReference type="ARBA" id="ARBA00004141"/>
    </source>
</evidence>
<keyword evidence="4 6" id="KW-1133">Transmembrane helix</keyword>
<evidence type="ECO:0000256" key="5">
    <source>
        <dbReference type="ARBA" id="ARBA00023136"/>
    </source>
</evidence>
<reference evidence="8 9" key="1">
    <citation type="submission" date="2020-02" db="EMBL/GenBank/DDBJ databases">
        <title>Draft genome sequence of Haematococcus lacustris strain NIES-144.</title>
        <authorList>
            <person name="Morimoto D."/>
            <person name="Nakagawa S."/>
            <person name="Yoshida T."/>
            <person name="Sawayama S."/>
        </authorList>
    </citation>
    <scope>NUCLEOTIDE SEQUENCE [LARGE SCALE GENOMIC DNA]</scope>
    <source>
        <strain evidence="8 9">NIES-144</strain>
    </source>
</reference>
<evidence type="ECO:0000259" key="7">
    <source>
        <dbReference type="Pfam" id="PF01490"/>
    </source>
</evidence>
<dbReference type="Pfam" id="PF01490">
    <property type="entry name" value="Aa_trans"/>
    <property type="match status" value="1"/>
</dbReference>
<dbReference type="Proteomes" id="UP000485058">
    <property type="component" value="Unassembled WGS sequence"/>
</dbReference>
<accession>A0A699ZKF7</accession>
<protein>
    <submittedName>
        <fullName evidence="8">Aa_trans domain-containing protein</fullName>
    </submittedName>
</protein>
<feature type="transmembrane region" description="Helical" evidence="6">
    <location>
        <begin position="78"/>
        <end position="99"/>
    </location>
</feature>
<dbReference type="PANTHER" id="PTHR22950:SF461">
    <property type="entry name" value="AMINO ACID TRANSPORTER TRANSMEMBRANE DOMAIN-CONTAINING PROTEIN"/>
    <property type="match status" value="1"/>
</dbReference>
<name>A0A699ZKF7_HAELA</name>
<dbReference type="EMBL" id="BLLF01001467">
    <property type="protein sequence ID" value="GFH19466.1"/>
    <property type="molecule type" value="Genomic_DNA"/>
</dbReference>
<feature type="transmembrane region" description="Helical" evidence="6">
    <location>
        <begin position="111"/>
        <end position="129"/>
    </location>
</feature>
<feature type="transmembrane region" description="Helical" evidence="6">
    <location>
        <begin position="178"/>
        <end position="199"/>
    </location>
</feature>
<feature type="transmembrane region" description="Helical" evidence="6">
    <location>
        <begin position="138"/>
        <end position="158"/>
    </location>
</feature>
<feature type="transmembrane region" description="Helical" evidence="6">
    <location>
        <begin position="22"/>
        <end position="42"/>
    </location>
</feature>
<keyword evidence="2 6" id="KW-0812">Transmembrane</keyword>
<keyword evidence="5 6" id="KW-0472">Membrane</keyword>
<dbReference type="GO" id="GO:0015179">
    <property type="term" value="F:L-amino acid transmembrane transporter activity"/>
    <property type="evidence" value="ECO:0007669"/>
    <property type="project" value="TreeGrafter"/>
</dbReference>
<evidence type="ECO:0000256" key="6">
    <source>
        <dbReference type="SAM" id="Phobius"/>
    </source>
</evidence>
<sequence length="218" mass="23357">MDTAALLSLQLGWGLWLMPSDYARLGWCANVVLVVLAALTAYSGTLFTRLYQAVPSTVLFSDVGAAAAGRWGRGLVSLIIYSLDATRCVILHLAAAQSLRHVFPPGPDQPPLWQCGAAVLVLAGILVQVRGLAEMSSVFMAGTASQLVAVGIVVWELISHPEPEARTEWISQDDPLTSRVAAVVALMNMIFAFGGQFAFTELLGTMRQPAHFPRAILP</sequence>
<evidence type="ECO:0000256" key="2">
    <source>
        <dbReference type="ARBA" id="ARBA00022692"/>
    </source>
</evidence>
<proteinExistence type="predicted"/>
<evidence type="ECO:0000256" key="3">
    <source>
        <dbReference type="ARBA" id="ARBA00022970"/>
    </source>
</evidence>
<dbReference type="PANTHER" id="PTHR22950">
    <property type="entry name" value="AMINO ACID TRANSPORTER"/>
    <property type="match status" value="1"/>
</dbReference>
<feature type="domain" description="Amino acid transporter transmembrane" evidence="7">
    <location>
        <begin position="8"/>
        <end position="213"/>
    </location>
</feature>
<evidence type="ECO:0000313" key="9">
    <source>
        <dbReference type="Proteomes" id="UP000485058"/>
    </source>
</evidence>
<dbReference type="AlphaFoldDB" id="A0A699ZKF7"/>
<organism evidence="8 9">
    <name type="scientific">Haematococcus lacustris</name>
    <name type="common">Green alga</name>
    <name type="synonym">Haematococcus pluvialis</name>
    <dbReference type="NCBI Taxonomy" id="44745"/>
    <lineage>
        <taxon>Eukaryota</taxon>
        <taxon>Viridiplantae</taxon>
        <taxon>Chlorophyta</taxon>
        <taxon>core chlorophytes</taxon>
        <taxon>Chlorophyceae</taxon>
        <taxon>CS clade</taxon>
        <taxon>Chlamydomonadales</taxon>
        <taxon>Haematococcaceae</taxon>
        <taxon>Haematococcus</taxon>
    </lineage>
</organism>
<comment type="caution">
    <text evidence="8">The sequence shown here is derived from an EMBL/GenBank/DDBJ whole genome shotgun (WGS) entry which is preliminary data.</text>
</comment>
<keyword evidence="3" id="KW-0029">Amino-acid transport</keyword>
<keyword evidence="9" id="KW-1185">Reference proteome</keyword>